<dbReference type="InterPro" id="IPR004813">
    <property type="entry name" value="OPT"/>
</dbReference>
<dbReference type="EMBL" id="AWSJ01000222">
    <property type="protein sequence ID" value="ERI08214.1"/>
    <property type="molecule type" value="Genomic_DNA"/>
</dbReference>
<comment type="caution">
    <text evidence="7">The sequence shown here is derived from an EMBL/GenBank/DDBJ whole genome shotgun (WGS) entry which is preliminary data.</text>
</comment>
<dbReference type="NCBIfam" id="TIGR00728">
    <property type="entry name" value="OPT_sfam"/>
    <property type="match status" value="1"/>
</dbReference>
<feature type="transmembrane region" description="Helical" evidence="6">
    <location>
        <begin position="607"/>
        <end position="628"/>
    </location>
</feature>
<feature type="transmembrane region" description="Helical" evidence="6">
    <location>
        <begin position="535"/>
        <end position="553"/>
    </location>
</feature>
<reference evidence="7 8" key="1">
    <citation type="submission" date="2013-08" db="EMBL/GenBank/DDBJ databases">
        <authorList>
            <person name="Weinstock G."/>
            <person name="Sodergren E."/>
            <person name="Wylie T."/>
            <person name="Fulton L."/>
            <person name="Fulton R."/>
            <person name="Fronick C."/>
            <person name="O'Laughlin M."/>
            <person name="Godfrey J."/>
            <person name="Miner T."/>
            <person name="Herter B."/>
            <person name="Appelbaum E."/>
            <person name="Cordes M."/>
            <person name="Lek S."/>
            <person name="Wollam A."/>
            <person name="Pepin K.H."/>
            <person name="Palsikar V.B."/>
            <person name="Mitreva M."/>
            <person name="Wilson R.K."/>
        </authorList>
    </citation>
    <scope>NUCLEOTIDE SEQUENCE [LARGE SCALE GENOMIC DNA]</scope>
    <source>
        <strain evidence="7 8">ATCC 12856</strain>
    </source>
</reference>
<dbReference type="eggNOG" id="COG1297">
    <property type="taxonomic scope" value="Bacteria"/>
</dbReference>
<dbReference type="PANTHER" id="PTHR31645">
    <property type="entry name" value="OLIGOPEPTIDE TRANSPORTER YGL114W-RELATED"/>
    <property type="match status" value="1"/>
</dbReference>
<feature type="transmembrane region" description="Helical" evidence="6">
    <location>
        <begin position="498"/>
        <end position="523"/>
    </location>
</feature>
<dbReference type="InterPro" id="IPR045035">
    <property type="entry name" value="YSL-like"/>
</dbReference>
<evidence type="ECO:0000256" key="1">
    <source>
        <dbReference type="ARBA" id="ARBA00004141"/>
    </source>
</evidence>
<evidence type="ECO:0000313" key="8">
    <source>
        <dbReference type="Proteomes" id="UP000016511"/>
    </source>
</evidence>
<dbReference type="PATRIC" id="fig|649747.3.peg.3352"/>
<keyword evidence="5 6" id="KW-0472">Membrane</keyword>
<dbReference type="GeneID" id="92840089"/>
<accession>U1WI09</accession>
<dbReference type="Proteomes" id="UP000016511">
    <property type="component" value="Unassembled WGS sequence"/>
</dbReference>
<feature type="transmembrane region" description="Helical" evidence="6">
    <location>
        <begin position="417"/>
        <end position="436"/>
    </location>
</feature>
<dbReference type="Pfam" id="PF03169">
    <property type="entry name" value="OPT"/>
    <property type="match status" value="1"/>
</dbReference>
<dbReference type="STRING" id="649747.HMPREF0083_03695"/>
<evidence type="ECO:0000256" key="6">
    <source>
        <dbReference type="SAM" id="Phobius"/>
    </source>
</evidence>
<dbReference type="PANTHER" id="PTHR31645:SF0">
    <property type="entry name" value="OLIGOPEPTIDE TRANSPORTER YGL114W-RELATED"/>
    <property type="match status" value="1"/>
</dbReference>
<feature type="transmembrane region" description="Helical" evidence="6">
    <location>
        <begin position="29"/>
        <end position="47"/>
    </location>
</feature>
<dbReference type="GO" id="GO:0035673">
    <property type="term" value="F:oligopeptide transmembrane transporter activity"/>
    <property type="evidence" value="ECO:0007669"/>
    <property type="project" value="InterPro"/>
</dbReference>
<dbReference type="InterPro" id="IPR004814">
    <property type="entry name" value="Oligopep_transpt"/>
</dbReference>
<feature type="transmembrane region" description="Helical" evidence="6">
    <location>
        <begin position="574"/>
        <end position="595"/>
    </location>
</feature>
<sequence>MKDKPDSGQGQSTSDFVPYIPPHEHRPEMTWTAIILGGILAVLFGAANAYLGLIVGMTVSASIPAAVISMAILRGVLRRSSILENNTVQTITSVGESLAAGVIFTVPALFIWKLQPSLTTIAFIALGGGILGIIMMIPLRKALIVKEHGVLPYPEGTACAEVLIAGEKGGGLAKLVFSGLGLGALFKFIADGIKAFPSEIETGIRGFKNAAVGMDTLPALLGVGFIIGPRIAGYMLAGAVLGWLGLIPLISYFGSFASTPIFPATTPISELGFWDIWSDYLRYIGAGAVAFGGIVSLGKALPTIASSFAIAMKGFSITRGSGSNQSGVIRTEQDMPMPYIIALIVILISVLAFFPSINIGIPGALLVILFGFLFVTVSSRIVGIVGSSSNPVSGMTIAALILITVILKLMNFSGQTGMVAAITIGAVICIAAAMAGDTSQDLKTAFLVGATPKYQQYALMYGVFITSLTIGLVLTLLDQAYGFGSKNLPAPQATLMMMVVEGIMNGNLPWTLVFIGMATAALVELMGIGSLPFAVGLYLPIHLSTPIMLGGIIRGIVERREKNEAVRKQKLERGILLSSGFIAGEALMGILIAIVVSMGVTMPENPYFGPLVSLIAFLLVAAILFVTANAKGKKA</sequence>
<feature type="transmembrane region" description="Helical" evidence="6">
    <location>
        <begin position="234"/>
        <end position="253"/>
    </location>
</feature>
<keyword evidence="2" id="KW-0813">Transport</keyword>
<keyword evidence="3 6" id="KW-0812">Transmembrane</keyword>
<feature type="transmembrane region" description="Helical" evidence="6">
    <location>
        <begin position="94"/>
        <end position="112"/>
    </location>
</feature>
<feature type="transmembrane region" description="Helical" evidence="6">
    <location>
        <begin position="364"/>
        <end position="386"/>
    </location>
</feature>
<name>U1WI09_ANEAE</name>
<proteinExistence type="predicted"/>
<comment type="subcellular location">
    <subcellularLocation>
        <location evidence="1">Membrane</location>
        <topology evidence="1">Multi-pass membrane protein</topology>
    </subcellularLocation>
</comment>
<dbReference type="HOGENOM" id="CLU_018238_0_0_9"/>
<keyword evidence="4 6" id="KW-1133">Transmembrane helix</keyword>
<feature type="transmembrane region" description="Helical" evidence="6">
    <location>
        <begin position="118"/>
        <end position="139"/>
    </location>
</feature>
<gene>
    <name evidence="7" type="ORF">HMPREF0083_03695</name>
</gene>
<evidence type="ECO:0000256" key="4">
    <source>
        <dbReference type="ARBA" id="ARBA00022989"/>
    </source>
</evidence>
<dbReference type="GO" id="GO:0016020">
    <property type="term" value="C:membrane"/>
    <property type="evidence" value="ECO:0007669"/>
    <property type="project" value="UniProtKB-SubCell"/>
</dbReference>
<dbReference type="NCBIfam" id="TIGR00733">
    <property type="entry name" value="OPT family oligopeptide transporter"/>
    <property type="match status" value="1"/>
</dbReference>
<evidence type="ECO:0000313" key="7">
    <source>
        <dbReference type="EMBL" id="ERI08214.1"/>
    </source>
</evidence>
<protein>
    <submittedName>
        <fullName evidence="7">Oligopeptide transporter, OPT family</fullName>
    </submittedName>
</protein>
<feature type="transmembrane region" description="Helical" evidence="6">
    <location>
        <begin position="53"/>
        <end position="73"/>
    </location>
</feature>
<dbReference type="AlphaFoldDB" id="U1WI09"/>
<feature type="transmembrane region" description="Helical" evidence="6">
    <location>
        <begin position="392"/>
        <end position="410"/>
    </location>
</feature>
<organism evidence="7 8">
    <name type="scientific">Aneurinibacillus aneurinilyticus ATCC 12856</name>
    <dbReference type="NCBI Taxonomy" id="649747"/>
    <lineage>
        <taxon>Bacteria</taxon>
        <taxon>Bacillati</taxon>
        <taxon>Bacillota</taxon>
        <taxon>Bacilli</taxon>
        <taxon>Bacillales</taxon>
        <taxon>Paenibacillaceae</taxon>
        <taxon>Aneurinibacillus group</taxon>
        <taxon>Aneurinibacillus</taxon>
    </lineage>
</organism>
<keyword evidence="8" id="KW-1185">Reference proteome</keyword>
<evidence type="ECO:0000256" key="5">
    <source>
        <dbReference type="ARBA" id="ARBA00023136"/>
    </source>
</evidence>
<evidence type="ECO:0000256" key="3">
    <source>
        <dbReference type="ARBA" id="ARBA00022692"/>
    </source>
</evidence>
<evidence type="ECO:0000256" key="2">
    <source>
        <dbReference type="ARBA" id="ARBA00022448"/>
    </source>
</evidence>
<dbReference type="RefSeq" id="WP_021622681.1">
    <property type="nucleotide sequence ID" value="NZ_KE952830.1"/>
</dbReference>
<feature type="transmembrane region" description="Helical" evidence="6">
    <location>
        <begin position="456"/>
        <end position="477"/>
    </location>
</feature>
<feature type="transmembrane region" description="Helical" evidence="6">
    <location>
        <begin position="337"/>
        <end position="357"/>
    </location>
</feature>